<gene>
    <name evidence="4" type="ORF">GHA_05284</name>
</gene>
<evidence type="ECO:0000256" key="1">
    <source>
        <dbReference type="ARBA" id="ARBA00001946"/>
    </source>
</evidence>
<keyword evidence="4" id="KW-0456">Lyase</keyword>
<dbReference type="SUPFAM" id="SSF51621">
    <property type="entry name" value="Phosphoenolpyruvate/pyruvate domain"/>
    <property type="match status" value="1"/>
</dbReference>
<keyword evidence="5" id="KW-1185">Reference proteome</keyword>
<accession>A0ABM8MR34</accession>
<dbReference type="InterPro" id="IPR040442">
    <property type="entry name" value="Pyrv_kinase-like_dom_sf"/>
</dbReference>
<reference evidence="4" key="1">
    <citation type="submission" date="2020-05" db="EMBL/GenBank/DDBJ databases">
        <authorList>
            <person name="Delgado-Blas J."/>
        </authorList>
    </citation>
    <scope>NUCLEOTIDE SEQUENCE</scope>
    <source>
        <strain evidence="4">BB1468</strain>
    </source>
</reference>
<organism evidence="4 5">
    <name type="scientific">Citrobacter youngae</name>
    <dbReference type="NCBI Taxonomy" id="133448"/>
    <lineage>
        <taxon>Bacteria</taxon>
        <taxon>Pseudomonadati</taxon>
        <taxon>Pseudomonadota</taxon>
        <taxon>Gammaproteobacteria</taxon>
        <taxon>Enterobacterales</taxon>
        <taxon>Enterobacteriaceae</taxon>
        <taxon>Citrobacter</taxon>
        <taxon>Citrobacter freundii complex</taxon>
    </lineage>
</organism>
<proteinExistence type="predicted"/>
<evidence type="ECO:0000256" key="3">
    <source>
        <dbReference type="ARBA" id="ARBA00022842"/>
    </source>
</evidence>
<evidence type="ECO:0000256" key="2">
    <source>
        <dbReference type="ARBA" id="ARBA00022723"/>
    </source>
</evidence>
<name>A0ABM8MR34_9ENTR</name>
<dbReference type="InterPro" id="IPR039480">
    <property type="entry name" value="C-C_Bond_Lyase-like"/>
</dbReference>
<dbReference type="Pfam" id="PF15617">
    <property type="entry name" value="C-C_Bond_Lyase"/>
    <property type="match status" value="1"/>
</dbReference>
<dbReference type="Gene3D" id="3.20.20.60">
    <property type="entry name" value="Phosphoenolpyruvate-binding domains"/>
    <property type="match status" value="1"/>
</dbReference>
<dbReference type="InterPro" id="IPR015813">
    <property type="entry name" value="Pyrv/PenolPyrv_kinase-like_dom"/>
</dbReference>
<evidence type="ECO:0000313" key="5">
    <source>
        <dbReference type="Proteomes" id="UP000835792"/>
    </source>
</evidence>
<sequence>MMMPTLETEEVYDVIKMQALANELSSHDCRDRIIALRIGGNDLMNVVSLRRPRDLTLYDTPMGYVIKMLVSVFAPRDFALTAPVCEHIDDHGVLGRELSMDIAHGLVGKTAIHPDQISVIEEALKVSPGEHSDALRILNSTQAVFKSQGAMCEPATHRRWAQGILGRGQVYGLTTGQNPEGIRLIPVSKQH</sequence>
<comment type="caution">
    <text evidence="4">The sequence shown here is derived from an EMBL/GenBank/DDBJ whole genome shotgun (WGS) entry which is preliminary data.</text>
</comment>
<protein>
    <submittedName>
        <fullName evidence="4">Citrate lyase beta subunit</fullName>
    </submittedName>
</protein>
<dbReference type="EMBL" id="CAHPRB010000074">
    <property type="protein sequence ID" value="CAB5619329.1"/>
    <property type="molecule type" value="Genomic_DNA"/>
</dbReference>
<keyword evidence="3" id="KW-0460">Magnesium</keyword>
<dbReference type="Proteomes" id="UP000835792">
    <property type="component" value="Unassembled WGS sequence"/>
</dbReference>
<dbReference type="GO" id="GO:0016829">
    <property type="term" value="F:lyase activity"/>
    <property type="evidence" value="ECO:0007669"/>
    <property type="project" value="UniProtKB-KW"/>
</dbReference>
<comment type="cofactor">
    <cofactor evidence="1">
        <name>Mg(2+)</name>
        <dbReference type="ChEBI" id="CHEBI:18420"/>
    </cofactor>
</comment>
<dbReference type="PANTHER" id="PTHR32308">
    <property type="entry name" value="LYASE BETA SUBUNIT, PUTATIVE (AFU_ORTHOLOGUE AFUA_4G13030)-RELATED"/>
    <property type="match status" value="1"/>
</dbReference>
<evidence type="ECO:0000313" key="4">
    <source>
        <dbReference type="EMBL" id="CAB5619329.1"/>
    </source>
</evidence>
<dbReference type="PANTHER" id="PTHR32308:SF10">
    <property type="entry name" value="CITRATE LYASE SUBUNIT BETA"/>
    <property type="match status" value="1"/>
</dbReference>
<keyword evidence="2" id="KW-0479">Metal-binding</keyword>